<dbReference type="CDD" id="cd03443">
    <property type="entry name" value="PaaI_thioesterase"/>
    <property type="match status" value="1"/>
</dbReference>
<sequence>MNFNSVDELTTILIKNKYEKISELLNNTNENLFVGPNNLLNQDKIQSAKIFTKLIYTTEKLNYICYNNKDSSHKCLNLSNFKIIKDEDENNNPLIKIPISNHLVGIFKLGRNLTSHIHIIHGGAIATLIDEYFVKVVLPLTPNNFAVTANLNIKYLKPVKFLENQDTIDVILNCFITDSKDGRKFTVKGSLLDLDGNNYCIGEVLVVVPKEL</sequence>
<reference evidence="2" key="1">
    <citation type="submission" date="2020-11" db="EMBL/GenBank/DDBJ databases">
        <title>Kefir isolates.</title>
        <authorList>
            <person name="Marcisauskas S."/>
            <person name="Kim Y."/>
            <person name="Blasche S."/>
        </authorList>
    </citation>
    <scope>NUCLEOTIDE SEQUENCE</scope>
    <source>
        <strain evidence="2">Olga-1</strain>
    </source>
</reference>
<dbReference type="PANTHER" id="PTHR47260:SF1">
    <property type="entry name" value="UPF0644 PROTEIN PB2B4.06"/>
    <property type="match status" value="1"/>
</dbReference>
<proteinExistence type="predicted"/>
<dbReference type="Pfam" id="PF03061">
    <property type="entry name" value="4HBT"/>
    <property type="match status" value="1"/>
</dbReference>
<dbReference type="PANTHER" id="PTHR47260">
    <property type="entry name" value="UPF0644 PROTEIN PB2B4.06"/>
    <property type="match status" value="1"/>
</dbReference>
<keyword evidence="3" id="KW-1185">Reference proteome</keyword>
<evidence type="ECO:0000313" key="2">
    <source>
        <dbReference type="EMBL" id="KAG0686890.1"/>
    </source>
</evidence>
<evidence type="ECO:0000313" key="3">
    <source>
        <dbReference type="Proteomes" id="UP000697127"/>
    </source>
</evidence>
<name>A0A9P6WGV0_9ASCO</name>
<gene>
    <name evidence="2" type="ORF">C6P40_003203</name>
</gene>
<protein>
    <recommendedName>
        <fullName evidence="1">Thioesterase domain-containing protein</fullName>
    </recommendedName>
</protein>
<dbReference type="AlphaFoldDB" id="A0A9P6WGV0"/>
<dbReference type="InterPro" id="IPR006683">
    <property type="entry name" value="Thioestr_dom"/>
</dbReference>
<comment type="caution">
    <text evidence="2">The sequence shown here is derived from an EMBL/GenBank/DDBJ whole genome shotgun (WGS) entry which is preliminary data.</text>
</comment>
<dbReference type="Gene3D" id="3.10.129.10">
    <property type="entry name" value="Hotdog Thioesterase"/>
    <property type="match status" value="1"/>
</dbReference>
<evidence type="ECO:0000259" key="1">
    <source>
        <dbReference type="Pfam" id="PF03061"/>
    </source>
</evidence>
<dbReference type="SUPFAM" id="SSF54637">
    <property type="entry name" value="Thioesterase/thiol ester dehydrase-isomerase"/>
    <property type="match status" value="1"/>
</dbReference>
<dbReference type="Proteomes" id="UP000697127">
    <property type="component" value="Unassembled WGS sequence"/>
</dbReference>
<organism evidence="2 3">
    <name type="scientific">Pichia californica</name>
    <dbReference type="NCBI Taxonomy" id="460514"/>
    <lineage>
        <taxon>Eukaryota</taxon>
        <taxon>Fungi</taxon>
        <taxon>Dikarya</taxon>
        <taxon>Ascomycota</taxon>
        <taxon>Saccharomycotina</taxon>
        <taxon>Pichiomycetes</taxon>
        <taxon>Pichiales</taxon>
        <taxon>Pichiaceae</taxon>
        <taxon>Pichia</taxon>
    </lineage>
</organism>
<dbReference type="OrthoDB" id="506431at2759"/>
<accession>A0A9P6WGV0</accession>
<feature type="domain" description="Thioesterase" evidence="1">
    <location>
        <begin position="119"/>
        <end position="161"/>
    </location>
</feature>
<dbReference type="EMBL" id="PUHW01000355">
    <property type="protein sequence ID" value="KAG0686890.1"/>
    <property type="molecule type" value="Genomic_DNA"/>
</dbReference>
<dbReference type="InterPro" id="IPR029069">
    <property type="entry name" value="HotDog_dom_sf"/>
</dbReference>
<dbReference type="InterPro" id="IPR052061">
    <property type="entry name" value="PTE-AB_protein"/>
</dbReference>